<proteinExistence type="predicted"/>
<comment type="caution">
    <text evidence="1">The sequence shown here is derived from an EMBL/GenBank/DDBJ whole genome shotgun (WGS) entry which is preliminary data.</text>
</comment>
<reference evidence="1 2" key="1">
    <citation type="submission" date="2021-06" db="EMBL/GenBank/DDBJ databases">
        <title>Caerostris darwini draft genome.</title>
        <authorList>
            <person name="Kono N."/>
            <person name="Arakawa K."/>
        </authorList>
    </citation>
    <scope>NUCLEOTIDE SEQUENCE [LARGE SCALE GENOMIC DNA]</scope>
</reference>
<gene>
    <name evidence="1" type="ORF">CDAR_113651</name>
</gene>
<dbReference type="Proteomes" id="UP001054837">
    <property type="component" value="Unassembled WGS sequence"/>
</dbReference>
<evidence type="ECO:0000313" key="2">
    <source>
        <dbReference type="Proteomes" id="UP001054837"/>
    </source>
</evidence>
<evidence type="ECO:0000313" key="1">
    <source>
        <dbReference type="EMBL" id="GIY56308.1"/>
    </source>
</evidence>
<name>A0AAV4UEW1_9ARAC</name>
<dbReference type="EMBL" id="BPLQ01011183">
    <property type="protein sequence ID" value="GIY56308.1"/>
    <property type="molecule type" value="Genomic_DNA"/>
</dbReference>
<dbReference type="AlphaFoldDB" id="A0AAV4UEW1"/>
<keyword evidence="2" id="KW-1185">Reference proteome</keyword>
<protein>
    <submittedName>
        <fullName evidence="1">Uncharacterized protein</fullName>
    </submittedName>
</protein>
<accession>A0AAV4UEW1</accession>
<sequence>MSAGGAEQLAWAQDTQSMYSKNTVHRHLLCQEEVQRLQTSMKICGRTVRNLERATDPAQTIKTLVATRRLQLWPAGRHATKYIPVAAK</sequence>
<organism evidence="1 2">
    <name type="scientific">Caerostris darwini</name>
    <dbReference type="NCBI Taxonomy" id="1538125"/>
    <lineage>
        <taxon>Eukaryota</taxon>
        <taxon>Metazoa</taxon>
        <taxon>Ecdysozoa</taxon>
        <taxon>Arthropoda</taxon>
        <taxon>Chelicerata</taxon>
        <taxon>Arachnida</taxon>
        <taxon>Araneae</taxon>
        <taxon>Araneomorphae</taxon>
        <taxon>Entelegynae</taxon>
        <taxon>Araneoidea</taxon>
        <taxon>Araneidae</taxon>
        <taxon>Caerostris</taxon>
    </lineage>
</organism>